<comment type="caution">
    <text evidence="8">The sequence shown here is derived from an EMBL/GenBank/DDBJ whole genome shotgun (WGS) entry which is preliminary data.</text>
</comment>
<evidence type="ECO:0000313" key="8">
    <source>
        <dbReference type="EMBL" id="MFD2117844.1"/>
    </source>
</evidence>
<protein>
    <submittedName>
        <fullName evidence="8">C-type cytochrome</fullName>
    </submittedName>
</protein>
<evidence type="ECO:0000256" key="4">
    <source>
        <dbReference type="ARBA" id="ARBA00022982"/>
    </source>
</evidence>
<evidence type="ECO:0000256" key="3">
    <source>
        <dbReference type="ARBA" id="ARBA00022723"/>
    </source>
</evidence>
<organism evidence="8 9">
    <name type="scientific">Paenibacillus yanchengensis</name>
    <dbReference type="NCBI Taxonomy" id="2035833"/>
    <lineage>
        <taxon>Bacteria</taxon>
        <taxon>Bacillati</taxon>
        <taxon>Bacillota</taxon>
        <taxon>Bacilli</taxon>
        <taxon>Bacillales</taxon>
        <taxon>Paenibacillaceae</taxon>
        <taxon>Paenibacillus</taxon>
    </lineage>
</organism>
<dbReference type="Gene3D" id="1.10.760.10">
    <property type="entry name" value="Cytochrome c-like domain"/>
    <property type="match status" value="1"/>
</dbReference>
<keyword evidence="4" id="KW-0249">Electron transport</keyword>
<evidence type="ECO:0000256" key="6">
    <source>
        <dbReference type="PROSITE-ProRule" id="PRU00433"/>
    </source>
</evidence>
<evidence type="ECO:0000256" key="1">
    <source>
        <dbReference type="ARBA" id="ARBA00022448"/>
    </source>
</evidence>
<name>A0ABW4YQT1_9BACL</name>
<dbReference type="InterPro" id="IPR008168">
    <property type="entry name" value="Cyt_C_IC"/>
</dbReference>
<accession>A0ABW4YQT1</accession>
<reference evidence="9" key="1">
    <citation type="journal article" date="2019" name="Int. J. Syst. Evol. Microbiol.">
        <title>The Global Catalogue of Microorganisms (GCM) 10K type strain sequencing project: providing services to taxonomists for standard genome sequencing and annotation.</title>
        <authorList>
            <consortium name="The Broad Institute Genomics Platform"/>
            <consortium name="The Broad Institute Genome Sequencing Center for Infectious Disease"/>
            <person name="Wu L."/>
            <person name="Ma J."/>
        </authorList>
    </citation>
    <scope>NUCLEOTIDE SEQUENCE [LARGE SCALE GENOMIC DNA]</scope>
    <source>
        <strain evidence="9">GH52</strain>
    </source>
</reference>
<sequence length="118" mass="13142">MKWIMSVLLGATALFTVYLMVFEFPEKQPTEQNQAFEVPDLPVDAEAAQSVYKSNCMSCHGEEFQGKNGPGLKTVGTTMTKEEIYKKVMKGGGIMPAFEGKLPEEEVINLTNWLATFK</sequence>
<dbReference type="InterPro" id="IPR009056">
    <property type="entry name" value="Cyt_c-like_dom"/>
</dbReference>
<dbReference type="PANTHER" id="PTHR37823:SF4">
    <property type="entry name" value="MENAQUINOL-CYTOCHROME C REDUCTASE CYTOCHROME B_C SUBUNIT"/>
    <property type="match status" value="1"/>
</dbReference>
<keyword evidence="2 6" id="KW-0349">Heme</keyword>
<evidence type="ECO:0000259" key="7">
    <source>
        <dbReference type="PROSITE" id="PS51007"/>
    </source>
</evidence>
<evidence type="ECO:0000313" key="9">
    <source>
        <dbReference type="Proteomes" id="UP001597362"/>
    </source>
</evidence>
<dbReference type="PRINTS" id="PR00605">
    <property type="entry name" value="CYTCHROMECIC"/>
</dbReference>
<feature type="domain" description="Cytochrome c" evidence="7">
    <location>
        <begin position="43"/>
        <end position="118"/>
    </location>
</feature>
<keyword evidence="1" id="KW-0813">Transport</keyword>
<evidence type="ECO:0000256" key="2">
    <source>
        <dbReference type="ARBA" id="ARBA00022617"/>
    </source>
</evidence>
<evidence type="ECO:0000256" key="5">
    <source>
        <dbReference type="ARBA" id="ARBA00023004"/>
    </source>
</evidence>
<dbReference type="PROSITE" id="PS51007">
    <property type="entry name" value="CYTC"/>
    <property type="match status" value="1"/>
</dbReference>
<dbReference type="PANTHER" id="PTHR37823">
    <property type="entry name" value="CYTOCHROME C-553-LIKE"/>
    <property type="match status" value="1"/>
</dbReference>
<dbReference type="Pfam" id="PF13442">
    <property type="entry name" value="Cytochrome_CBB3"/>
    <property type="match status" value="1"/>
</dbReference>
<keyword evidence="3 6" id="KW-0479">Metal-binding</keyword>
<dbReference type="SUPFAM" id="SSF46626">
    <property type="entry name" value="Cytochrome c"/>
    <property type="match status" value="1"/>
</dbReference>
<proteinExistence type="predicted"/>
<keyword evidence="9" id="KW-1185">Reference proteome</keyword>
<dbReference type="RefSeq" id="WP_377775177.1">
    <property type="nucleotide sequence ID" value="NZ_JBHUHO010000047.1"/>
</dbReference>
<gene>
    <name evidence="8" type="ORF">ACFSJH_19100</name>
</gene>
<dbReference type="EMBL" id="JBHUHO010000047">
    <property type="protein sequence ID" value="MFD2117844.1"/>
    <property type="molecule type" value="Genomic_DNA"/>
</dbReference>
<dbReference type="Proteomes" id="UP001597362">
    <property type="component" value="Unassembled WGS sequence"/>
</dbReference>
<dbReference type="InterPro" id="IPR036909">
    <property type="entry name" value="Cyt_c-like_dom_sf"/>
</dbReference>
<dbReference type="InterPro" id="IPR051811">
    <property type="entry name" value="Cytochrome_c550/c551-like"/>
</dbReference>
<keyword evidence="5 6" id="KW-0408">Iron</keyword>